<dbReference type="Pfam" id="PF07494">
    <property type="entry name" value="Reg_prop"/>
    <property type="match status" value="2"/>
</dbReference>
<keyword evidence="3" id="KW-0597">Phosphoprotein</keyword>
<keyword evidence="4" id="KW-0175">Coiled coil</keyword>
<name>A0A7K1SBF7_9BACT</name>
<dbReference type="InterPro" id="IPR036890">
    <property type="entry name" value="HATPase_C_sf"/>
</dbReference>
<dbReference type="InterPro" id="IPR011123">
    <property type="entry name" value="Y_Y_Y"/>
</dbReference>
<organism evidence="8 9">
    <name type="scientific">Spirosoma arboris</name>
    <dbReference type="NCBI Taxonomy" id="2682092"/>
    <lineage>
        <taxon>Bacteria</taxon>
        <taxon>Pseudomonadati</taxon>
        <taxon>Bacteroidota</taxon>
        <taxon>Cytophagia</taxon>
        <taxon>Cytophagales</taxon>
        <taxon>Cytophagaceae</taxon>
        <taxon>Spirosoma</taxon>
    </lineage>
</organism>
<dbReference type="PANTHER" id="PTHR43547">
    <property type="entry name" value="TWO-COMPONENT HISTIDINE KINASE"/>
    <property type="match status" value="1"/>
</dbReference>
<comment type="catalytic activity">
    <reaction evidence="1">
        <text>ATP + protein L-histidine = ADP + protein N-phospho-L-histidine.</text>
        <dbReference type="EC" id="2.7.13.3"/>
    </reaction>
</comment>
<evidence type="ECO:0000313" key="9">
    <source>
        <dbReference type="Proteomes" id="UP000436006"/>
    </source>
</evidence>
<dbReference type="Pfam" id="PF00512">
    <property type="entry name" value="HisKA"/>
    <property type="match status" value="1"/>
</dbReference>
<dbReference type="InterPro" id="IPR011110">
    <property type="entry name" value="Reg_prop"/>
</dbReference>
<keyword evidence="6" id="KW-0732">Signal</keyword>
<dbReference type="SUPFAM" id="SSF63829">
    <property type="entry name" value="Calcium-dependent phosphotriesterase"/>
    <property type="match status" value="4"/>
</dbReference>
<proteinExistence type="predicted"/>
<dbReference type="InterPro" id="IPR003661">
    <property type="entry name" value="HisK_dim/P_dom"/>
</dbReference>
<dbReference type="Gene3D" id="1.10.287.130">
    <property type="match status" value="1"/>
</dbReference>
<feature type="domain" description="Histidine kinase" evidence="7">
    <location>
        <begin position="1115"/>
        <end position="1360"/>
    </location>
</feature>
<dbReference type="EMBL" id="WPIN01000004">
    <property type="protein sequence ID" value="MVM31152.1"/>
    <property type="molecule type" value="Genomic_DNA"/>
</dbReference>
<dbReference type="GO" id="GO:0000155">
    <property type="term" value="F:phosphorelay sensor kinase activity"/>
    <property type="evidence" value="ECO:0007669"/>
    <property type="project" value="InterPro"/>
</dbReference>
<dbReference type="InterPro" id="IPR013783">
    <property type="entry name" value="Ig-like_fold"/>
</dbReference>
<dbReference type="Pfam" id="PF02518">
    <property type="entry name" value="HATPase_c"/>
    <property type="match status" value="1"/>
</dbReference>
<comment type="caution">
    <text evidence="8">The sequence shown here is derived from an EMBL/GenBank/DDBJ whole genome shotgun (WGS) entry which is preliminary data.</text>
</comment>
<keyword evidence="5" id="KW-0812">Transmembrane</keyword>
<dbReference type="InterPro" id="IPR005467">
    <property type="entry name" value="His_kinase_dom"/>
</dbReference>
<dbReference type="SUPFAM" id="SSF47384">
    <property type="entry name" value="Homodimeric domain of signal transducing histidine kinase"/>
    <property type="match status" value="1"/>
</dbReference>
<evidence type="ECO:0000259" key="7">
    <source>
        <dbReference type="PROSITE" id="PS50109"/>
    </source>
</evidence>
<evidence type="ECO:0000313" key="8">
    <source>
        <dbReference type="EMBL" id="MVM31152.1"/>
    </source>
</evidence>
<keyword evidence="9" id="KW-1185">Reference proteome</keyword>
<dbReference type="Pfam" id="PF07495">
    <property type="entry name" value="Y_Y_Y"/>
    <property type="match status" value="1"/>
</dbReference>
<dbReference type="Gene3D" id="2.130.10.10">
    <property type="entry name" value="YVTN repeat-like/Quinoprotein amine dehydrogenase"/>
    <property type="match status" value="5"/>
</dbReference>
<evidence type="ECO:0000256" key="4">
    <source>
        <dbReference type="SAM" id="Coils"/>
    </source>
</evidence>
<dbReference type="Gene3D" id="2.60.40.10">
    <property type="entry name" value="Immunoglobulins"/>
    <property type="match status" value="1"/>
</dbReference>
<accession>A0A7K1SBF7</accession>
<evidence type="ECO:0000256" key="6">
    <source>
        <dbReference type="SAM" id="SignalP"/>
    </source>
</evidence>
<reference evidence="8 9" key="1">
    <citation type="submission" date="2019-12" db="EMBL/GenBank/DDBJ databases">
        <title>Spirosoma sp. HMF4905 genome sequencing and assembly.</title>
        <authorList>
            <person name="Kang H."/>
            <person name="Cha I."/>
            <person name="Kim H."/>
            <person name="Joh K."/>
        </authorList>
    </citation>
    <scope>NUCLEOTIDE SEQUENCE [LARGE SCALE GENOMIC DNA]</scope>
    <source>
        <strain evidence="8 9">HMF4905</strain>
    </source>
</reference>
<feature type="chain" id="PRO_5029759868" description="histidine kinase" evidence="6">
    <location>
        <begin position="23"/>
        <end position="1361"/>
    </location>
</feature>
<dbReference type="Proteomes" id="UP000436006">
    <property type="component" value="Unassembled WGS sequence"/>
</dbReference>
<dbReference type="PROSITE" id="PS50109">
    <property type="entry name" value="HIS_KIN"/>
    <property type="match status" value="1"/>
</dbReference>
<evidence type="ECO:0000256" key="2">
    <source>
        <dbReference type="ARBA" id="ARBA00012438"/>
    </source>
</evidence>
<dbReference type="InterPro" id="IPR004358">
    <property type="entry name" value="Sig_transdc_His_kin-like_C"/>
</dbReference>
<dbReference type="InterPro" id="IPR015943">
    <property type="entry name" value="WD40/YVTN_repeat-like_dom_sf"/>
</dbReference>
<keyword evidence="5" id="KW-1133">Transmembrane helix</keyword>
<evidence type="ECO:0000256" key="1">
    <source>
        <dbReference type="ARBA" id="ARBA00000085"/>
    </source>
</evidence>
<feature type="signal peptide" evidence="6">
    <location>
        <begin position="1"/>
        <end position="22"/>
    </location>
</feature>
<dbReference type="InterPro" id="IPR036097">
    <property type="entry name" value="HisK_dim/P_sf"/>
</dbReference>
<feature type="transmembrane region" description="Helical" evidence="5">
    <location>
        <begin position="1029"/>
        <end position="1049"/>
    </location>
</feature>
<dbReference type="PANTHER" id="PTHR43547:SF2">
    <property type="entry name" value="HYBRID SIGNAL TRANSDUCTION HISTIDINE KINASE C"/>
    <property type="match status" value="1"/>
</dbReference>
<dbReference type="EC" id="2.7.13.3" evidence="2"/>
<dbReference type="FunFam" id="2.60.40.10:FF:000791">
    <property type="entry name" value="Two-component system sensor histidine kinase/response regulator"/>
    <property type="match status" value="1"/>
</dbReference>
<sequence length="1361" mass="152952">MNRFFLPFLFLANLTILSSGLAQQSASRSNGTLPHQTPQRIRFEHLTVADGLPENSIECMLQDHLGFIWLGTQGGLARYDGTTLVSYQYDPQKPNTLKGGLIKALYEDRNGDIWIGCESLFRYERATGRFIEYPQNSPEKLDQRVGFINFIKEDNQGNLWTITVKDQLQIWVLDRLNPRTKTWTYFRHNPKDSHSLANNGLYWNTINSIPDWSFAEDANGKIWVVTEGPEGKTLHWFDQQTDRFTRYTPPAALTSAFKEITTVSVVKQQLYLASNHRGLFRLNLQTGQLDQLTHQSTQANSLRSDTVVQTHQDRYGVLWVSTKQGLDRLNLETGAFTHVISKANDSSTPSGGILKFLQEMPNGDLWFVTRNGLNFYDRQTGQFVRYELDPTLGEGTLHGRAINSFLVDKTGLVWVGSWSGGLSKQSRLLTFPLLTSDPQKPNSLQSPSVSAVYEAPSEPGIIWFATETGLDRFDKKTGIYTHYKYNRLNSHSIGEGKVVAMAEDRKGRFWVATGSNGLYQLNRKTGQFTQFAHNPAQPNSLMINYLNKLLAASDGTLWISTVVGLDHFDPDRQTFTHYYKTESTYTPALFDQINQLAIPKRQVAAIVRPGPNVDRTVNFSLTQPEDLFVVAGVDVFTFEKLSYGWIEDAAGKIVWEYSASNSVIDGAYPNVRLQANVIRLQAGQYRLRYHSGKEYAYGKWTHAPPTHPELWGVQLIQLNSPEVLTLNRLLKKRFSNGMSNASLFPLRADASGRIWIGSNSGGVVVFYPATGAFKSHYDFFEGPISTPTLLADKQTGGFWVGDLTRGLLLLDQQGKTTKRYSLTDGLPSNTVRSLQPDKEYLWIATDNGLCWLNPQTGQLRSFGLRNGLQSLAFTTDASCKTSDGELYFAGPKGVNVFYPGQLQFDSAVPPVVLTDLFINGQPATLGPDGQLPNHISITKEITLPHGQNDLTLQFAALSYNRGSESQYAFKLSPIDTAWVPIGATRQARFLDLQPGTYTFQVKAANADGVWNEKGTSVQITILPPWWRTWWAYLLYLLFFGALLRTYIVYRSRTLRWENRMLEEKVAQRTNEVQQQKEEIETQRDYLEETLTELKSTQDQLIQKEKLASLGELTAGIAHEIQNPLNFVNNFAEVSAELVEELKDELDRGDTQEAKAIANDLTQNLQKIHHHGGRASSIVKGMLEHSRTDSGEKQLTNLNALADEYLKIAYHGFKAKNKTGSSDRFNCELVTDFDPTLARIEVAPQEIGRVLLNLYNNAFYAVSERARQVNDPEYKPTVEVHTKRQSDRIVIQVRDNGTGIPESVKAKIFQPFFTTKPTGEGTGLGLSISYDIITKGHGGTLAMESAKEKGTEFTIKLLLKAL</sequence>
<keyword evidence="5" id="KW-0472">Membrane</keyword>
<dbReference type="CDD" id="cd00082">
    <property type="entry name" value="HisKA"/>
    <property type="match status" value="1"/>
</dbReference>
<gene>
    <name evidence="8" type="ORF">GO755_14010</name>
</gene>
<dbReference type="InterPro" id="IPR003594">
    <property type="entry name" value="HATPase_dom"/>
</dbReference>
<dbReference type="SUPFAM" id="SSF55874">
    <property type="entry name" value="ATPase domain of HSP90 chaperone/DNA topoisomerase II/histidine kinase"/>
    <property type="match status" value="1"/>
</dbReference>
<evidence type="ECO:0000256" key="5">
    <source>
        <dbReference type="SAM" id="Phobius"/>
    </source>
</evidence>
<dbReference type="Gene3D" id="3.30.565.10">
    <property type="entry name" value="Histidine kinase-like ATPase, C-terminal domain"/>
    <property type="match status" value="1"/>
</dbReference>
<dbReference type="SMART" id="SM00388">
    <property type="entry name" value="HisKA"/>
    <property type="match status" value="1"/>
</dbReference>
<dbReference type="PRINTS" id="PR00344">
    <property type="entry name" value="BCTRLSENSOR"/>
</dbReference>
<dbReference type="RefSeq" id="WP_157585738.1">
    <property type="nucleotide sequence ID" value="NZ_WPIN01000004.1"/>
</dbReference>
<protein>
    <recommendedName>
        <fullName evidence="2">histidine kinase</fullName>
        <ecNumber evidence="2">2.7.13.3</ecNumber>
    </recommendedName>
</protein>
<dbReference type="SMART" id="SM00387">
    <property type="entry name" value="HATPase_c"/>
    <property type="match status" value="1"/>
</dbReference>
<evidence type="ECO:0000256" key="3">
    <source>
        <dbReference type="ARBA" id="ARBA00022553"/>
    </source>
</evidence>
<feature type="coiled-coil region" evidence="4">
    <location>
        <begin position="1058"/>
        <end position="1106"/>
    </location>
</feature>